<name>A0A286U183_9BACT</name>
<dbReference type="GO" id="GO:0016740">
    <property type="term" value="F:transferase activity"/>
    <property type="evidence" value="ECO:0007669"/>
    <property type="project" value="UniProtKB-KW"/>
</dbReference>
<evidence type="ECO:0000313" key="2">
    <source>
        <dbReference type="Proteomes" id="UP000218542"/>
    </source>
</evidence>
<gene>
    <name evidence="1" type="ORF">SCALIN_C28_0074</name>
</gene>
<comment type="caution">
    <text evidence="1">The sequence shown here is derived from an EMBL/GenBank/DDBJ whole genome shotgun (WGS) entry which is preliminary data.</text>
</comment>
<dbReference type="EMBL" id="BAOS01000028">
    <property type="protein sequence ID" value="GAX61872.1"/>
    <property type="molecule type" value="Genomic_DNA"/>
</dbReference>
<keyword evidence="2" id="KW-1185">Reference proteome</keyword>
<dbReference type="Gene3D" id="3.40.50.2000">
    <property type="entry name" value="Glycogen Phosphorylase B"/>
    <property type="match status" value="1"/>
</dbReference>
<dbReference type="AlphaFoldDB" id="A0A286U183"/>
<keyword evidence="1" id="KW-0808">Transferase</keyword>
<organism evidence="1 2">
    <name type="scientific">Candidatus Scalindua japonica</name>
    <dbReference type="NCBI Taxonomy" id="1284222"/>
    <lineage>
        <taxon>Bacteria</taxon>
        <taxon>Pseudomonadati</taxon>
        <taxon>Planctomycetota</taxon>
        <taxon>Candidatus Brocadiia</taxon>
        <taxon>Candidatus Brocadiales</taxon>
        <taxon>Candidatus Scalinduaceae</taxon>
        <taxon>Candidatus Scalindua</taxon>
    </lineage>
</organism>
<sequence length="60" mass="6863">MEYLSGADIEIYLVKPKPLSYKYSMPNKLFEAMAAGLSIVIDKGFVEMRKIVEKYKVGMQ</sequence>
<evidence type="ECO:0000313" key="1">
    <source>
        <dbReference type="EMBL" id="GAX61872.1"/>
    </source>
</evidence>
<accession>A0A286U183</accession>
<protein>
    <submittedName>
        <fullName evidence="1">Glycosyltransferase</fullName>
    </submittedName>
</protein>
<reference evidence="2" key="1">
    <citation type="journal article" date="2017" name="Environ. Microbiol. Rep.">
        <title>Genetic Diversity of Marine Anaerobic Ammonium-Oxidizing Bacteria as Revealed by Genomic and Proteomic Analyses of 'Candidatus Scalindua japonica'.</title>
        <authorList>
            <person name="Oshiki M."/>
            <person name="Mizuto K."/>
            <person name="Kimura Z."/>
            <person name="Kindaichi T."/>
            <person name="Satoh H."/>
            <person name="Okabe S."/>
        </authorList>
    </citation>
    <scope>NUCLEOTIDE SEQUENCE [LARGE SCALE GENOMIC DNA]</scope>
    <source>
        <strain evidence="2">husup-a2</strain>
    </source>
</reference>
<dbReference type="Proteomes" id="UP000218542">
    <property type="component" value="Unassembled WGS sequence"/>
</dbReference>
<proteinExistence type="predicted"/>